<evidence type="ECO:0000313" key="3">
    <source>
        <dbReference type="Proteomes" id="UP000619238"/>
    </source>
</evidence>
<dbReference type="RefSeq" id="WP_187560135.1">
    <property type="nucleotide sequence ID" value="NZ_JACGWS010000001.1"/>
</dbReference>
<reference evidence="2 3" key="1">
    <citation type="submission" date="2020-07" db="EMBL/GenBank/DDBJ databases">
        <title>Description of Kordia aestuariivivens sp. nov., isolated from a tidal flat.</title>
        <authorList>
            <person name="Park S."/>
            <person name="Yoon J.-H."/>
        </authorList>
    </citation>
    <scope>NUCLEOTIDE SEQUENCE [LARGE SCALE GENOMIC DNA]</scope>
    <source>
        <strain evidence="2 3">YSTF-M3</strain>
    </source>
</reference>
<keyword evidence="1" id="KW-0175">Coiled coil</keyword>
<dbReference type="InterPro" id="IPR038636">
    <property type="entry name" value="Wzi_sf"/>
</dbReference>
<accession>A0ABR7Q3G1</accession>
<gene>
    <name evidence="2" type="ORF">H2O64_00285</name>
</gene>
<proteinExistence type="predicted"/>
<evidence type="ECO:0000313" key="2">
    <source>
        <dbReference type="EMBL" id="MBC8753087.1"/>
    </source>
</evidence>
<name>A0ABR7Q3G1_9FLAO</name>
<feature type="coiled-coil region" evidence="1">
    <location>
        <begin position="147"/>
        <end position="178"/>
    </location>
</feature>
<organism evidence="2 3">
    <name type="scientific">Kordia aestuariivivens</name>
    <dbReference type="NCBI Taxonomy" id="2759037"/>
    <lineage>
        <taxon>Bacteria</taxon>
        <taxon>Pseudomonadati</taxon>
        <taxon>Bacteroidota</taxon>
        <taxon>Flavobacteriia</taxon>
        <taxon>Flavobacteriales</taxon>
        <taxon>Flavobacteriaceae</taxon>
        <taxon>Kordia</taxon>
    </lineage>
</organism>
<evidence type="ECO:0000256" key="1">
    <source>
        <dbReference type="SAM" id="Coils"/>
    </source>
</evidence>
<sequence>MFRLKTALLILVFFVFQIAFGQISTSNSDYEKYPVFTECENVEIANLENCFNTTLQTFINTNFKLPEIISTENYTGEMIVLFEVTKEGKFKVLYVDAVYKELKTEIKRVFELLPEIVAPTYSGRTTYMQFTMKLNIPLGSVDAIESLKTLEEKENALEVAAKKEFENVNSELETYQDELYKSNLNIPFSHDMYAYFDRQVNLVGTNSHTASKPLLYNTVSNYYDFNAQQATLKKEASSWVGRKLWNEHMVTVKGKNYWFVLDPILDLQLGKNTGGEVDYTYNNTRGVQVQGGLGKGFNFSATVFESQGRFADYFNRYAESIKPSGGNPAIIPGRGIAKGFKTDAYDYPVAEGYISYAPNKMFNVQLGHGKNFIGDGYRSLFVSDAVSPFPFVKLNTSFWKIKYTNTWMWLRDVRPEVTEDGAFLTKYIANHYLSWNVSKKLNIGLFESVIWKNDNNRGFDINYVNPIIFYRAIEFSTGSRSGNAIVGLSSKYKWNDNINFYGQFILDEFSLNDIKAGNQSWKNKFGFQLGAKYYNAFKVDNLLLQLEYNQVRPYTYSHNQVATNYGHNNQSLAHLWGANFRELIGIARYNYKRWYGSAKLIYGQRGFDFDPTIDATSYGSNIYIDNDNRVGDTGIELLQGNKANILIGDLNVGYIVNPKTNLKIFANLTYRSFNPDANTLVNFKENTTWFNFGIRTDIFNWYFDF</sequence>
<comment type="caution">
    <text evidence="2">The sequence shown here is derived from an EMBL/GenBank/DDBJ whole genome shotgun (WGS) entry which is preliminary data.</text>
</comment>
<dbReference type="Proteomes" id="UP000619238">
    <property type="component" value="Unassembled WGS sequence"/>
</dbReference>
<protein>
    <submittedName>
        <fullName evidence="2">Gliding motility protein RemB</fullName>
    </submittedName>
</protein>
<keyword evidence="3" id="KW-1185">Reference proteome</keyword>
<dbReference type="EMBL" id="JACGWS010000001">
    <property type="protein sequence ID" value="MBC8753087.1"/>
    <property type="molecule type" value="Genomic_DNA"/>
</dbReference>
<dbReference type="Gene3D" id="2.40.160.130">
    <property type="entry name" value="Capsule assembly protein Wzi"/>
    <property type="match status" value="1"/>
</dbReference>